<feature type="compositionally biased region" description="Basic and acidic residues" evidence="1">
    <location>
        <begin position="86"/>
        <end position="107"/>
    </location>
</feature>
<sequence>MHSYPMSGALSEVHNAVTDSASLPGPSPKSVVTPMCGPPKEHRSWERIAITRALCCIRKPNPRNRQRQHMDAKDILGLPKSFPGTQEKKPRQQKEPQRKPDGISREA</sequence>
<evidence type="ECO:0000313" key="2">
    <source>
        <dbReference type="EMBL" id="KAI0494112.1"/>
    </source>
</evidence>
<dbReference type="Proteomes" id="UP000829196">
    <property type="component" value="Unassembled WGS sequence"/>
</dbReference>
<evidence type="ECO:0000256" key="1">
    <source>
        <dbReference type="SAM" id="MobiDB-lite"/>
    </source>
</evidence>
<organism evidence="2 3">
    <name type="scientific">Dendrobium nobile</name>
    <name type="common">Orchid</name>
    <dbReference type="NCBI Taxonomy" id="94219"/>
    <lineage>
        <taxon>Eukaryota</taxon>
        <taxon>Viridiplantae</taxon>
        <taxon>Streptophyta</taxon>
        <taxon>Embryophyta</taxon>
        <taxon>Tracheophyta</taxon>
        <taxon>Spermatophyta</taxon>
        <taxon>Magnoliopsida</taxon>
        <taxon>Liliopsida</taxon>
        <taxon>Asparagales</taxon>
        <taxon>Orchidaceae</taxon>
        <taxon>Epidendroideae</taxon>
        <taxon>Malaxideae</taxon>
        <taxon>Dendrobiinae</taxon>
        <taxon>Dendrobium</taxon>
    </lineage>
</organism>
<protein>
    <submittedName>
        <fullName evidence="2">Uncharacterized protein</fullName>
    </submittedName>
</protein>
<dbReference type="AlphaFoldDB" id="A0A8T3AEB0"/>
<dbReference type="EMBL" id="JAGYWB010000017">
    <property type="protein sequence ID" value="KAI0494112.1"/>
    <property type="molecule type" value="Genomic_DNA"/>
</dbReference>
<keyword evidence="3" id="KW-1185">Reference proteome</keyword>
<accession>A0A8T3AEB0</accession>
<gene>
    <name evidence="2" type="ORF">KFK09_024243</name>
</gene>
<name>A0A8T3AEB0_DENNO</name>
<evidence type="ECO:0000313" key="3">
    <source>
        <dbReference type="Proteomes" id="UP000829196"/>
    </source>
</evidence>
<proteinExistence type="predicted"/>
<comment type="caution">
    <text evidence="2">The sequence shown here is derived from an EMBL/GenBank/DDBJ whole genome shotgun (WGS) entry which is preliminary data.</text>
</comment>
<feature type="region of interest" description="Disordered" evidence="1">
    <location>
        <begin position="15"/>
        <end position="41"/>
    </location>
</feature>
<reference evidence="2" key="1">
    <citation type="journal article" date="2022" name="Front. Genet.">
        <title>Chromosome-Scale Assembly of the Dendrobium nobile Genome Provides Insights Into the Molecular Mechanism of the Biosynthesis of the Medicinal Active Ingredient of Dendrobium.</title>
        <authorList>
            <person name="Xu Q."/>
            <person name="Niu S.-C."/>
            <person name="Li K.-L."/>
            <person name="Zheng P.-J."/>
            <person name="Zhang X.-J."/>
            <person name="Jia Y."/>
            <person name="Liu Y."/>
            <person name="Niu Y.-X."/>
            <person name="Yu L.-H."/>
            <person name="Chen D.-F."/>
            <person name="Zhang G.-Q."/>
        </authorList>
    </citation>
    <scope>NUCLEOTIDE SEQUENCE</scope>
    <source>
        <tissue evidence="2">Leaf</tissue>
    </source>
</reference>
<feature type="region of interest" description="Disordered" evidence="1">
    <location>
        <begin position="57"/>
        <end position="107"/>
    </location>
</feature>